<evidence type="ECO:0000313" key="10">
    <source>
        <dbReference type="Proteomes" id="UP000016496"/>
    </source>
</evidence>
<evidence type="ECO:0000313" key="9">
    <source>
        <dbReference type="EMBL" id="ERI83922.1"/>
    </source>
</evidence>
<dbReference type="PANTHER" id="PTHR30480">
    <property type="entry name" value="BETA-HEXOSAMINIDASE-RELATED"/>
    <property type="match status" value="1"/>
</dbReference>
<protein>
    <recommendedName>
        <fullName evidence="3">beta-N-acetylhexosaminidase</fullName>
        <ecNumber evidence="3">3.2.1.52</ecNumber>
    </recommendedName>
</protein>
<dbReference type="Gene3D" id="3.20.20.300">
    <property type="entry name" value="Glycoside hydrolase, family 3, N-terminal domain"/>
    <property type="match status" value="1"/>
</dbReference>
<keyword evidence="4" id="KW-0378">Hydrolase</keyword>
<feature type="domain" description="Beta-lactamase-related" evidence="7">
    <location>
        <begin position="652"/>
        <end position="1036"/>
    </location>
</feature>
<proteinExistence type="inferred from homology"/>
<feature type="compositionally biased region" description="Basic and acidic residues" evidence="6">
    <location>
        <begin position="36"/>
        <end position="48"/>
    </location>
</feature>
<dbReference type="EMBL" id="AWSV01000138">
    <property type="protein sequence ID" value="ERI83922.1"/>
    <property type="molecule type" value="Genomic_DNA"/>
</dbReference>
<dbReference type="Gene3D" id="3.40.50.1700">
    <property type="entry name" value="Glycoside hydrolase family 3 C-terminal domain"/>
    <property type="match status" value="1"/>
</dbReference>
<dbReference type="GO" id="GO:0004563">
    <property type="term" value="F:beta-N-acetylhexosaminidase activity"/>
    <property type="evidence" value="ECO:0007669"/>
    <property type="project" value="UniProtKB-EC"/>
</dbReference>
<reference evidence="9 10" key="1">
    <citation type="submission" date="2013-08" db="EMBL/GenBank/DDBJ databases">
        <authorList>
            <person name="Weinstock G."/>
            <person name="Sodergren E."/>
            <person name="Wylie T."/>
            <person name="Fulton L."/>
            <person name="Fulton R."/>
            <person name="Fronick C."/>
            <person name="O'Laughlin M."/>
            <person name="Godfrey J."/>
            <person name="Miner T."/>
            <person name="Herter B."/>
            <person name="Appelbaum E."/>
            <person name="Cordes M."/>
            <person name="Lek S."/>
            <person name="Wollam A."/>
            <person name="Pepin K.H."/>
            <person name="Palsikar V.B."/>
            <person name="Mitreva M."/>
            <person name="Wilson R.K."/>
        </authorList>
    </citation>
    <scope>NUCLEOTIDE SEQUENCE [LARGE SCALE GENOMIC DNA]</scope>
    <source>
        <strain evidence="9 10">F0041</strain>
    </source>
</reference>
<feature type="region of interest" description="Disordered" evidence="6">
    <location>
        <begin position="36"/>
        <end position="88"/>
    </location>
</feature>
<gene>
    <name evidence="9" type="ORF">HMPREF1981_02525</name>
</gene>
<evidence type="ECO:0000256" key="1">
    <source>
        <dbReference type="ARBA" id="ARBA00001231"/>
    </source>
</evidence>
<evidence type="ECO:0000259" key="7">
    <source>
        <dbReference type="Pfam" id="PF00144"/>
    </source>
</evidence>
<dbReference type="AlphaFoldDB" id="U2DQN7"/>
<evidence type="ECO:0000256" key="5">
    <source>
        <dbReference type="ARBA" id="ARBA00023295"/>
    </source>
</evidence>
<name>U2DQN7_9BACE</name>
<dbReference type="PANTHER" id="PTHR30480:SF13">
    <property type="entry name" value="BETA-HEXOSAMINIDASE"/>
    <property type="match status" value="1"/>
</dbReference>
<dbReference type="InterPro" id="IPR012338">
    <property type="entry name" value="Beta-lactam/transpept-like"/>
</dbReference>
<comment type="catalytic activity">
    <reaction evidence="1">
        <text>Hydrolysis of terminal non-reducing N-acetyl-D-hexosamine residues in N-acetyl-beta-D-hexosaminides.</text>
        <dbReference type="EC" id="3.2.1.52"/>
    </reaction>
</comment>
<dbReference type="Pfam" id="PF00933">
    <property type="entry name" value="Glyco_hydro_3"/>
    <property type="match status" value="1"/>
</dbReference>
<feature type="domain" description="Glycoside hydrolase family 3 N-terminal" evidence="8">
    <location>
        <begin position="113"/>
        <end position="424"/>
    </location>
</feature>
<dbReference type="InterPro" id="IPR017853">
    <property type="entry name" value="GH"/>
</dbReference>
<evidence type="ECO:0000256" key="4">
    <source>
        <dbReference type="ARBA" id="ARBA00022801"/>
    </source>
</evidence>
<dbReference type="Proteomes" id="UP000016496">
    <property type="component" value="Unassembled WGS sequence"/>
</dbReference>
<dbReference type="InterPro" id="IPR050226">
    <property type="entry name" value="NagZ_Beta-hexosaminidase"/>
</dbReference>
<organism evidence="9 10">
    <name type="scientific">Bacteroides pyogenes F0041</name>
    <dbReference type="NCBI Taxonomy" id="1321819"/>
    <lineage>
        <taxon>Bacteria</taxon>
        <taxon>Pseudomonadati</taxon>
        <taxon>Bacteroidota</taxon>
        <taxon>Bacteroidia</taxon>
        <taxon>Bacteroidales</taxon>
        <taxon>Bacteroidaceae</taxon>
        <taxon>Bacteroides</taxon>
    </lineage>
</organism>
<accession>U2DQN7</accession>
<dbReference type="InterPro" id="IPR001764">
    <property type="entry name" value="Glyco_hydro_3_N"/>
</dbReference>
<dbReference type="SUPFAM" id="SSF51445">
    <property type="entry name" value="(Trans)glycosidases"/>
    <property type="match status" value="1"/>
</dbReference>
<comment type="caution">
    <text evidence="9">The sequence shown here is derived from an EMBL/GenBank/DDBJ whole genome shotgun (WGS) entry which is preliminary data.</text>
</comment>
<sequence>MKLISSLFILLFLSLTGFVMKPTHFHTQLAQAKRAEEVSLSRKADKTAKASATQKRQKPAPSPEASERPPGLSASQHPSSPLLPDGNPRLLQKALQDKRCLHWVDSVMEKLSLKEKVGQLFIHTIAPVNTKQNLAVLHDAVDTYGVGGLLFSGGTLQNQAVLTNKAQRLAKIPLLITFDGEWGLSMRLRGTPVFPRNMVLGCIRDDKLIYEYGKEMARQCRQIGVQVNFAPVADVNINPENPVINTRSFGEDPERVADKVIAYAAGLEDGGVLSVCKHFPGHGDTDVDSHKALPVLPFTRERLDSIELYPFKRAIRAGLGGMMVGHLQVPAIEPARGLPSSLSRKVVHDLLAGDLAFKGLVFTDALAMKGVAGNDNVCVRALKAGNDMVLAPRNLKKEMASVMDAIEKGELKREEIEAKCRKVLMYKYVLGLKEKPYVQLSGLEQRIHTRQTADLIGKLNLAAITVLHNKNQVLPLYGDKGQSVALLEVGAKNSMDALAGQLSKHAPITRFRLRPDLRAEEAKRLQDSLSAYKRIIVAVSEQRPASYQPFFAKFTPHSPTVYLFFTPGKTMLQIHRAADRASAVVLAHTAHKDVMTRTADVLFGKATADGRLSASVGGVFRAGAGVTVGPQTPPHFVPEEYGLSSAKLLRIDSIASDGIRQQAYPGCQIVVMKDGHIFVDKAFGTQAGKGSAPVSPTDLYDLASLSKTTGTLLALMKLYDKGRFNLTDKIARHLPFLRQTDKKDITIQELLFHESGLPSFIPFYREAIDDDSYKGKLFSGRKDATHTLLIGRGTWANTKFRFKSEYVSNAKKEGYSLRISDKWWLNPSFENVIKAQIAEAKAGAKRYVYSDIGFILLGMMAEQLAGMPMDEYLRQEFYEPMGLARTAYRPLRRFKPSEIVPSSTDLFLRKETLRGFVHDEACAFHGGVAGNAGLFSTARDVAKVHQMLLNQGEMDGKRYLSKETCQLFTTETSKISRRGLGFDKPDTQRPEKGNCAAGTPAQVYGHTGFTGTCAWADPVNGLVYVFLSNRTYPDATNRRLMTLEIREHIQQAIYDALIR</sequence>
<dbReference type="PATRIC" id="fig|1321819.3.peg.2328"/>
<dbReference type="EC" id="3.2.1.52" evidence="3"/>
<dbReference type="InterPro" id="IPR001466">
    <property type="entry name" value="Beta-lactam-related"/>
</dbReference>
<dbReference type="SUPFAM" id="SSF56601">
    <property type="entry name" value="beta-lactamase/transpeptidase-like"/>
    <property type="match status" value="1"/>
</dbReference>
<evidence type="ECO:0000256" key="3">
    <source>
        <dbReference type="ARBA" id="ARBA00012663"/>
    </source>
</evidence>
<evidence type="ECO:0000256" key="2">
    <source>
        <dbReference type="ARBA" id="ARBA00005336"/>
    </source>
</evidence>
<dbReference type="Pfam" id="PF00144">
    <property type="entry name" value="Beta-lactamase"/>
    <property type="match status" value="1"/>
</dbReference>
<keyword evidence="5" id="KW-0326">Glycosidase</keyword>
<dbReference type="Gene3D" id="3.40.710.10">
    <property type="entry name" value="DD-peptidase/beta-lactamase superfamily"/>
    <property type="match status" value="1"/>
</dbReference>
<dbReference type="HOGENOM" id="CLU_012120_0_0_10"/>
<evidence type="ECO:0000259" key="8">
    <source>
        <dbReference type="Pfam" id="PF00933"/>
    </source>
</evidence>
<comment type="similarity">
    <text evidence="2">Belongs to the glycosyl hydrolase 3 family.</text>
</comment>
<dbReference type="InterPro" id="IPR036881">
    <property type="entry name" value="Glyco_hydro_3_C_sf"/>
</dbReference>
<dbReference type="GO" id="GO:0005975">
    <property type="term" value="P:carbohydrate metabolic process"/>
    <property type="evidence" value="ECO:0007669"/>
    <property type="project" value="InterPro"/>
</dbReference>
<dbReference type="GO" id="GO:0009254">
    <property type="term" value="P:peptidoglycan turnover"/>
    <property type="evidence" value="ECO:0007669"/>
    <property type="project" value="TreeGrafter"/>
</dbReference>
<dbReference type="InterPro" id="IPR036962">
    <property type="entry name" value="Glyco_hydro_3_N_sf"/>
</dbReference>
<evidence type="ECO:0000256" key="6">
    <source>
        <dbReference type="SAM" id="MobiDB-lite"/>
    </source>
</evidence>